<dbReference type="Pfam" id="PF00041">
    <property type="entry name" value="fn3"/>
    <property type="match status" value="1"/>
</dbReference>
<evidence type="ECO:0000256" key="4">
    <source>
        <dbReference type="ARBA" id="ARBA00022840"/>
    </source>
</evidence>
<organism evidence="10 11">
    <name type="scientific">Dimorphilus gyrociliatus</name>
    <dbReference type="NCBI Taxonomy" id="2664684"/>
    <lineage>
        <taxon>Eukaryota</taxon>
        <taxon>Metazoa</taxon>
        <taxon>Spiralia</taxon>
        <taxon>Lophotrochozoa</taxon>
        <taxon>Annelida</taxon>
        <taxon>Polychaeta</taxon>
        <taxon>Polychaeta incertae sedis</taxon>
        <taxon>Dinophilidae</taxon>
        <taxon>Dimorphilus</taxon>
    </lineage>
</organism>
<evidence type="ECO:0000256" key="7">
    <source>
        <dbReference type="ARBA" id="ARBA00023170"/>
    </source>
</evidence>
<dbReference type="Proteomes" id="UP000549394">
    <property type="component" value="Unassembled WGS sequence"/>
</dbReference>
<evidence type="ECO:0000256" key="6">
    <source>
        <dbReference type="ARBA" id="ARBA00023136"/>
    </source>
</evidence>
<evidence type="ECO:0000313" key="11">
    <source>
        <dbReference type="Proteomes" id="UP000549394"/>
    </source>
</evidence>
<keyword evidence="5 8" id="KW-1133">Transmembrane helix</keyword>
<dbReference type="PANTHER" id="PTHR46877:SF14">
    <property type="entry name" value="RECEPTOR PROTEIN-TYROSINE KINASE"/>
    <property type="match status" value="1"/>
</dbReference>
<comment type="caution">
    <text evidence="10">The sequence shown here is derived from an EMBL/GenBank/DDBJ whole genome shotgun (WGS) entry which is preliminary data.</text>
</comment>
<dbReference type="InterPro" id="IPR013783">
    <property type="entry name" value="Ig-like_fold"/>
</dbReference>
<dbReference type="OrthoDB" id="8950763at2759"/>
<gene>
    <name evidence="10" type="ORF">DGYR_LOCUS12067</name>
</gene>
<dbReference type="InterPro" id="IPR050449">
    <property type="entry name" value="Ephrin_rcpt_TKs"/>
</dbReference>
<dbReference type="InterPro" id="IPR003961">
    <property type="entry name" value="FN3_dom"/>
</dbReference>
<feature type="domain" description="Fibronectin type-III" evidence="9">
    <location>
        <begin position="14"/>
        <end position="106"/>
    </location>
</feature>
<evidence type="ECO:0000256" key="8">
    <source>
        <dbReference type="SAM" id="Phobius"/>
    </source>
</evidence>
<evidence type="ECO:0000259" key="9">
    <source>
        <dbReference type="PROSITE" id="PS50853"/>
    </source>
</evidence>
<dbReference type="AlphaFoldDB" id="A0A7I8W8T6"/>
<dbReference type="PANTHER" id="PTHR46877">
    <property type="entry name" value="EPH RECEPTOR A5"/>
    <property type="match status" value="1"/>
</dbReference>
<evidence type="ECO:0000313" key="10">
    <source>
        <dbReference type="EMBL" id="CAD5124532.1"/>
    </source>
</evidence>
<keyword evidence="4" id="KW-0067">ATP-binding</keyword>
<keyword evidence="7" id="KW-0675">Receptor</keyword>
<dbReference type="Gene3D" id="2.60.40.10">
    <property type="entry name" value="Immunoglobulins"/>
    <property type="match status" value="1"/>
</dbReference>
<dbReference type="SUPFAM" id="SSF49265">
    <property type="entry name" value="Fibronectin type III"/>
    <property type="match status" value="1"/>
</dbReference>
<dbReference type="SMART" id="SM00060">
    <property type="entry name" value="FN3"/>
    <property type="match status" value="1"/>
</dbReference>
<dbReference type="CDD" id="cd00063">
    <property type="entry name" value="FN3"/>
    <property type="match status" value="1"/>
</dbReference>
<dbReference type="EMBL" id="CAJFCJ010000021">
    <property type="protein sequence ID" value="CAD5124532.1"/>
    <property type="molecule type" value="Genomic_DNA"/>
</dbReference>
<keyword evidence="11" id="KW-1185">Reference proteome</keyword>
<sequence length="150" mass="16497">MLCSTNKKVMVPGRPENVRVTKVEGNKVTLGWKAPQYNGTSIEHYEIQYVNESDPDGRLYSLKAEDLEIEINDLEYDTQYTFKVRANTSLGWGQFSTKVSVRTVQKAEGPLNGADGSVSNGETGIIAGSAVAVLLLLVMLAVMIAIFLRR</sequence>
<evidence type="ECO:0000256" key="3">
    <source>
        <dbReference type="ARBA" id="ARBA00022741"/>
    </source>
</evidence>
<keyword evidence="3" id="KW-0547">Nucleotide-binding</keyword>
<comment type="subcellular location">
    <subcellularLocation>
        <location evidence="1">Membrane</location>
        <topology evidence="1">Single-pass membrane protein</topology>
    </subcellularLocation>
</comment>
<dbReference type="GO" id="GO:0005524">
    <property type="term" value="F:ATP binding"/>
    <property type="evidence" value="ECO:0007669"/>
    <property type="project" value="UniProtKB-KW"/>
</dbReference>
<feature type="transmembrane region" description="Helical" evidence="8">
    <location>
        <begin position="125"/>
        <end position="148"/>
    </location>
</feature>
<evidence type="ECO:0000256" key="1">
    <source>
        <dbReference type="ARBA" id="ARBA00004167"/>
    </source>
</evidence>
<dbReference type="PRINTS" id="PR00014">
    <property type="entry name" value="FNTYPEIII"/>
</dbReference>
<dbReference type="PROSITE" id="PS50853">
    <property type="entry name" value="FN3"/>
    <property type="match status" value="1"/>
</dbReference>
<evidence type="ECO:0000256" key="2">
    <source>
        <dbReference type="ARBA" id="ARBA00022692"/>
    </source>
</evidence>
<dbReference type="GO" id="GO:0005005">
    <property type="term" value="F:transmembrane-ephrin receptor activity"/>
    <property type="evidence" value="ECO:0007669"/>
    <property type="project" value="TreeGrafter"/>
</dbReference>
<keyword evidence="2 8" id="KW-0812">Transmembrane</keyword>
<protein>
    <submittedName>
        <fullName evidence="10">DgyrCDS12810</fullName>
    </submittedName>
</protein>
<dbReference type="GO" id="GO:0007411">
    <property type="term" value="P:axon guidance"/>
    <property type="evidence" value="ECO:0007669"/>
    <property type="project" value="TreeGrafter"/>
</dbReference>
<keyword evidence="6 8" id="KW-0472">Membrane</keyword>
<accession>A0A7I8W8T6</accession>
<name>A0A7I8W8T6_9ANNE</name>
<evidence type="ECO:0000256" key="5">
    <source>
        <dbReference type="ARBA" id="ARBA00022989"/>
    </source>
</evidence>
<dbReference type="GO" id="GO:0005886">
    <property type="term" value="C:plasma membrane"/>
    <property type="evidence" value="ECO:0007669"/>
    <property type="project" value="TreeGrafter"/>
</dbReference>
<reference evidence="10 11" key="1">
    <citation type="submission" date="2020-08" db="EMBL/GenBank/DDBJ databases">
        <authorList>
            <person name="Hejnol A."/>
        </authorList>
    </citation>
    <scope>NUCLEOTIDE SEQUENCE [LARGE SCALE GENOMIC DNA]</scope>
</reference>
<dbReference type="GO" id="GO:0030425">
    <property type="term" value="C:dendrite"/>
    <property type="evidence" value="ECO:0007669"/>
    <property type="project" value="TreeGrafter"/>
</dbReference>
<proteinExistence type="predicted"/>
<dbReference type="InterPro" id="IPR036116">
    <property type="entry name" value="FN3_sf"/>
</dbReference>